<evidence type="ECO:0000256" key="8">
    <source>
        <dbReference type="PROSITE-ProRule" id="PRU01360"/>
    </source>
</evidence>
<feature type="signal peptide" evidence="10">
    <location>
        <begin position="1"/>
        <end position="20"/>
    </location>
</feature>
<dbReference type="CDD" id="cd01347">
    <property type="entry name" value="ligand_gated_channel"/>
    <property type="match status" value="1"/>
</dbReference>
<evidence type="ECO:0000256" key="3">
    <source>
        <dbReference type="ARBA" id="ARBA00022452"/>
    </source>
</evidence>
<keyword evidence="7 8" id="KW-0998">Cell outer membrane</keyword>
<dbReference type="PANTHER" id="PTHR30069:SF28">
    <property type="entry name" value="TONB-DEPENDENT RECEPTOR YNCD-RELATED"/>
    <property type="match status" value="1"/>
</dbReference>
<evidence type="ECO:0000256" key="2">
    <source>
        <dbReference type="ARBA" id="ARBA00022448"/>
    </source>
</evidence>
<feature type="chain" id="PRO_5045073962" evidence="10">
    <location>
        <begin position="21"/>
        <end position="680"/>
    </location>
</feature>
<evidence type="ECO:0000256" key="9">
    <source>
        <dbReference type="RuleBase" id="RU003357"/>
    </source>
</evidence>
<keyword evidence="2 8" id="KW-0813">Transport</keyword>
<reference evidence="13 14" key="1">
    <citation type="submission" date="2024-03" db="EMBL/GenBank/DDBJ databases">
        <title>Chitinophaga caseinilytica sp. nov., a casein hydrolysing bacterium isolated from forest soil.</title>
        <authorList>
            <person name="Lee D.S."/>
            <person name="Han D.M."/>
            <person name="Baek J.H."/>
            <person name="Choi D.G."/>
            <person name="Jeon J.H."/>
            <person name="Jeon C.O."/>
        </authorList>
    </citation>
    <scope>NUCLEOTIDE SEQUENCE [LARGE SCALE GENOMIC DNA]</scope>
    <source>
        <strain evidence="13 14">KACC 19118</strain>
    </source>
</reference>
<comment type="subcellular location">
    <subcellularLocation>
        <location evidence="1 8">Cell outer membrane</location>
        <topology evidence="1 8">Multi-pass membrane protein</topology>
    </subcellularLocation>
</comment>
<evidence type="ECO:0000259" key="11">
    <source>
        <dbReference type="Pfam" id="PF00593"/>
    </source>
</evidence>
<feature type="domain" description="TonB-dependent receptor-like beta-barrel" evidence="11">
    <location>
        <begin position="269"/>
        <end position="630"/>
    </location>
</feature>
<keyword evidence="5 9" id="KW-0798">TonB box</keyword>
<evidence type="ECO:0000256" key="6">
    <source>
        <dbReference type="ARBA" id="ARBA00023136"/>
    </source>
</evidence>
<evidence type="ECO:0000256" key="5">
    <source>
        <dbReference type="ARBA" id="ARBA00023077"/>
    </source>
</evidence>
<dbReference type="Proteomes" id="UP001449657">
    <property type="component" value="Chromosome"/>
</dbReference>
<dbReference type="InterPro" id="IPR036942">
    <property type="entry name" value="Beta-barrel_TonB_sf"/>
</dbReference>
<dbReference type="PANTHER" id="PTHR30069">
    <property type="entry name" value="TONB-DEPENDENT OUTER MEMBRANE RECEPTOR"/>
    <property type="match status" value="1"/>
</dbReference>
<dbReference type="InterPro" id="IPR039426">
    <property type="entry name" value="TonB-dep_rcpt-like"/>
</dbReference>
<keyword evidence="6 8" id="KW-0472">Membrane</keyword>
<evidence type="ECO:0000256" key="10">
    <source>
        <dbReference type="SAM" id="SignalP"/>
    </source>
</evidence>
<keyword evidence="13" id="KW-0675">Receptor</keyword>
<name>A0ABZ2ZA09_9BACT</name>
<evidence type="ECO:0000259" key="12">
    <source>
        <dbReference type="Pfam" id="PF07715"/>
    </source>
</evidence>
<dbReference type="Gene3D" id="2.40.170.20">
    <property type="entry name" value="TonB-dependent receptor, beta-barrel domain"/>
    <property type="match status" value="1"/>
</dbReference>
<dbReference type="PROSITE" id="PS52016">
    <property type="entry name" value="TONB_DEPENDENT_REC_3"/>
    <property type="match status" value="1"/>
</dbReference>
<gene>
    <name evidence="13" type="ORF">WJU22_12515</name>
</gene>
<keyword evidence="10" id="KW-0732">Signal</keyword>
<sequence>MKRKMIIAAMAFGLPAAAQTDTTVLQGVTVQGYAQQRDLSTVPGAVSVIREQDLQRIAPGSLVPALNAAPGVRMEERSPGSYRLNIRGSSLRSPFGVRNVKMYYNGLPFTDPGGNTYLNQFSPVIFSSLEVLKGPGSSLYGAGTGGVLLGDRRFGPENSFSAGYTAGSFGSHQAVVSADFGSTKFRQQAMASWQEAGGYRDRTYMRRYVAGWGGRWEASERSVLEAHLLAGDLYYETPGGLTLAQFLANPKQARPAAGAFPSAAGAHAAIYQQTLWGGLKWAYRWNEHWEHAVGVYGAWSGLRNPSIRNYEQRNEPHAGARTVVTWKQGPWRVLAGAEAQTGNFRTRVSANKNGEAGMLQTDDRIRNGLLSLFAQSELVLGGGWVFTAGLSMNGANTTIRRVSETPVFRFSTQYDKEWAPRLAILKQFNAWASVYAVVSKGFSPPAVAELLPSTSVINTDLQAEKGWNYEAGARGGNSRFRYDVSLFRFQLKDAIVQRRDASGADYFVNAGATVQQGAEVALAYQPLDVLGLRGGWTFHHFRYDEFSQAGKSFNGNRLPGTPQHALTASADVRISPAFSLFATWLYNDDIFMNDANTDKSAAFHLLGLKAEYKLKGRGWDGRLFAGGENLLNQTYSLGNDINAAAGRYYNAAPGRSFYAGFAVKLSGWKTPASKYQPMFR</sequence>
<keyword evidence="3 8" id="KW-1134">Transmembrane beta strand</keyword>
<dbReference type="Gene3D" id="2.170.130.10">
    <property type="entry name" value="TonB-dependent receptor, plug domain"/>
    <property type="match status" value="1"/>
</dbReference>
<proteinExistence type="inferred from homology"/>
<organism evidence="13 14">
    <name type="scientific">Chitinophaga caseinilytica</name>
    <dbReference type="NCBI Taxonomy" id="2267521"/>
    <lineage>
        <taxon>Bacteria</taxon>
        <taxon>Pseudomonadati</taxon>
        <taxon>Bacteroidota</taxon>
        <taxon>Chitinophagia</taxon>
        <taxon>Chitinophagales</taxon>
        <taxon>Chitinophagaceae</taxon>
        <taxon>Chitinophaga</taxon>
    </lineage>
</organism>
<comment type="similarity">
    <text evidence="8 9">Belongs to the TonB-dependent receptor family.</text>
</comment>
<evidence type="ECO:0000313" key="14">
    <source>
        <dbReference type="Proteomes" id="UP001449657"/>
    </source>
</evidence>
<dbReference type="RefSeq" id="WP_341843567.1">
    <property type="nucleotide sequence ID" value="NZ_CP149792.1"/>
</dbReference>
<evidence type="ECO:0000256" key="7">
    <source>
        <dbReference type="ARBA" id="ARBA00023237"/>
    </source>
</evidence>
<dbReference type="EMBL" id="CP150096">
    <property type="protein sequence ID" value="WZN48992.1"/>
    <property type="molecule type" value="Genomic_DNA"/>
</dbReference>
<accession>A0ABZ2ZA09</accession>
<dbReference type="SUPFAM" id="SSF56935">
    <property type="entry name" value="Porins"/>
    <property type="match status" value="1"/>
</dbReference>
<dbReference type="Pfam" id="PF07715">
    <property type="entry name" value="Plug"/>
    <property type="match status" value="1"/>
</dbReference>
<evidence type="ECO:0000256" key="1">
    <source>
        <dbReference type="ARBA" id="ARBA00004571"/>
    </source>
</evidence>
<dbReference type="InterPro" id="IPR012910">
    <property type="entry name" value="Plug_dom"/>
</dbReference>
<keyword evidence="4 8" id="KW-0812">Transmembrane</keyword>
<evidence type="ECO:0000313" key="13">
    <source>
        <dbReference type="EMBL" id="WZN48992.1"/>
    </source>
</evidence>
<feature type="domain" description="TonB-dependent receptor plug" evidence="12">
    <location>
        <begin position="39"/>
        <end position="146"/>
    </location>
</feature>
<dbReference type="Pfam" id="PF00593">
    <property type="entry name" value="TonB_dep_Rec_b-barrel"/>
    <property type="match status" value="1"/>
</dbReference>
<dbReference type="InterPro" id="IPR037066">
    <property type="entry name" value="Plug_dom_sf"/>
</dbReference>
<dbReference type="InterPro" id="IPR000531">
    <property type="entry name" value="Beta-barrel_TonB"/>
</dbReference>
<evidence type="ECO:0000256" key="4">
    <source>
        <dbReference type="ARBA" id="ARBA00022692"/>
    </source>
</evidence>
<protein>
    <submittedName>
        <fullName evidence="13">TonB-dependent receptor</fullName>
    </submittedName>
</protein>
<keyword evidence="14" id="KW-1185">Reference proteome</keyword>